<keyword evidence="2" id="KW-1185">Reference proteome</keyword>
<protein>
    <submittedName>
        <fullName evidence="1">Uncharacterized protein</fullName>
    </submittedName>
</protein>
<dbReference type="HOGENOM" id="CLU_163199_0_0_9"/>
<dbReference type="PATRIC" id="fig|632348.3.peg.824"/>
<gene>
    <name evidence="1" type="ordered locus">Calkro_0774</name>
</gene>
<evidence type="ECO:0000313" key="2">
    <source>
        <dbReference type="Proteomes" id="UP000006835"/>
    </source>
</evidence>
<name>E4SB01_CALK2</name>
<sequence>MSLKYNGVNLGEAYLNEICRKAEKRNESEKAVKEIMRKSIKRVKKQVEKTKNNIPILERGKVGLLFRVLKGLSTGDFLNALVFKKNLLTNS</sequence>
<dbReference type="AlphaFoldDB" id="E4SB01"/>
<evidence type="ECO:0000313" key="1">
    <source>
        <dbReference type="EMBL" id="ADQ45656.1"/>
    </source>
</evidence>
<reference key="1">
    <citation type="submission" date="2010-11" db="EMBL/GenBank/DDBJ databases">
        <title>Complete sequence of Caldicellulosiruptor kronotskyensis 2002.</title>
        <authorList>
            <consortium name="US DOE Joint Genome Institute"/>
            <person name="Lucas S."/>
            <person name="Copeland A."/>
            <person name="Lapidus A."/>
            <person name="Cheng J.-F."/>
            <person name="Bruce D."/>
            <person name="Goodwin L."/>
            <person name="Pitluck S."/>
            <person name="Davenport K."/>
            <person name="Detter J.C."/>
            <person name="Han C."/>
            <person name="Tapia R."/>
            <person name="Land M."/>
            <person name="Hauser L."/>
            <person name="Jeffries C."/>
            <person name="Kyrpides N."/>
            <person name="Ivanova N."/>
            <person name="Mikhailova N."/>
            <person name="Blumer-Schuette S.E."/>
            <person name="Kelly R.M."/>
            <person name="Woyke T."/>
        </authorList>
    </citation>
    <scope>NUCLEOTIDE SEQUENCE</scope>
    <source>
        <strain>2002</strain>
    </source>
</reference>
<reference evidence="1 2" key="2">
    <citation type="journal article" date="2011" name="J. Bacteriol.">
        <title>Complete genome sequences for the anaerobic, extremely thermophilic plant biomass-degrading bacteria Caldicellulosiruptor hydrothermalis, Caldicellulosiruptor kristjanssonii, Caldicellulosiruptor kronotskyensis, Caldicellulosiruptor owensenis, and Caldicellulosiruptor lactoaceticus.</title>
        <authorList>
            <person name="Blumer-Schuette S.E."/>
            <person name="Ozdemir I."/>
            <person name="Mistry D."/>
            <person name="Lucas S."/>
            <person name="Lapidus A."/>
            <person name="Cheng J.F."/>
            <person name="Goodwin L.A."/>
            <person name="Pitluck S."/>
            <person name="Land M.L."/>
            <person name="Hauser L.J."/>
            <person name="Woyke T."/>
            <person name="Mikhailova N."/>
            <person name="Pati A."/>
            <person name="Kyrpides N.C."/>
            <person name="Ivanova N."/>
            <person name="Detter J.C."/>
            <person name="Walston-Davenport K."/>
            <person name="Han S."/>
            <person name="Adams M.W."/>
            <person name="Kelly R.M."/>
        </authorList>
    </citation>
    <scope>NUCLEOTIDE SEQUENCE [LARGE SCALE GENOMIC DNA]</scope>
    <source>
        <strain evidence="2">DSM 18902 / VKM B-2412 / 2002</strain>
    </source>
</reference>
<dbReference type="Proteomes" id="UP000006835">
    <property type="component" value="Chromosome"/>
</dbReference>
<proteinExistence type="predicted"/>
<organism evidence="1 2">
    <name type="scientific">Caldicellulosiruptor kronotskyensis (strain DSM 18902 / VKM B-2412 / 2002)</name>
    <dbReference type="NCBI Taxonomy" id="632348"/>
    <lineage>
        <taxon>Bacteria</taxon>
        <taxon>Bacillati</taxon>
        <taxon>Bacillota</taxon>
        <taxon>Bacillota incertae sedis</taxon>
        <taxon>Caldicellulosiruptorales</taxon>
        <taxon>Caldicellulosiruptoraceae</taxon>
        <taxon>Caldicellulosiruptor</taxon>
    </lineage>
</organism>
<dbReference type="KEGG" id="ckn:Calkro_0774"/>
<dbReference type="EMBL" id="CP002330">
    <property type="protein sequence ID" value="ADQ45656.1"/>
    <property type="molecule type" value="Genomic_DNA"/>
</dbReference>
<accession>E4SB01</accession>